<dbReference type="EMBL" id="JPFW01000007">
    <property type="protein sequence ID" value="KEQ40590.1"/>
    <property type="molecule type" value="Genomic_DNA"/>
</dbReference>
<keyword evidence="1" id="KW-0175">Coiled coil</keyword>
<protein>
    <submittedName>
        <fullName evidence="3">ABC-2 transporter family protein</fullName>
    </submittedName>
</protein>
<evidence type="ECO:0000313" key="3">
    <source>
        <dbReference type="EMBL" id="KEQ40590.1"/>
    </source>
</evidence>
<dbReference type="RefSeq" id="WP_033683498.1">
    <property type="nucleotide sequence ID" value="NZ_JPFW01000007.1"/>
</dbReference>
<feature type="transmembrane region" description="Helical" evidence="2">
    <location>
        <begin position="358"/>
        <end position="379"/>
    </location>
</feature>
<dbReference type="Proteomes" id="UP000028030">
    <property type="component" value="Unassembled WGS sequence"/>
</dbReference>
<dbReference type="PATRIC" id="fig|28037.97.peg.771"/>
<reference evidence="3 4" key="1">
    <citation type="submission" date="2014-05" db="EMBL/GenBank/DDBJ databases">
        <authorList>
            <person name="Daugherty S.C."/>
            <person name="Tallon L.J."/>
            <person name="Sadzewicz L."/>
            <person name="Kilian M."/>
            <person name="Tettelin H."/>
        </authorList>
    </citation>
    <scope>NUCLEOTIDE SEQUENCE [LARGE SCALE GENOMIC DNA]</scope>
    <source>
        <strain evidence="3 4">SK642</strain>
    </source>
</reference>
<feature type="transmembrane region" description="Helical" evidence="2">
    <location>
        <begin position="169"/>
        <end position="193"/>
    </location>
</feature>
<evidence type="ECO:0000256" key="1">
    <source>
        <dbReference type="SAM" id="Coils"/>
    </source>
</evidence>
<keyword evidence="2" id="KW-0812">Transmembrane</keyword>
<organism evidence="3 4">
    <name type="scientific">Streptococcus mitis</name>
    <dbReference type="NCBI Taxonomy" id="28037"/>
    <lineage>
        <taxon>Bacteria</taxon>
        <taxon>Bacillati</taxon>
        <taxon>Bacillota</taxon>
        <taxon>Bacilli</taxon>
        <taxon>Lactobacillales</taxon>
        <taxon>Streptococcaceae</taxon>
        <taxon>Streptococcus</taxon>
        <taxon>Streptococcus mitis group</taxon>
    </lineage>
</organism>
<feature type="coiled-coil region" evidence="1">
    <location>
        <begin position="46"/>
        <end position="73"/>
    </location>
</feature>
<feature type="transmembrane region" description="Helical" evidence="2">
    <location>
        <begin position="214"/>
        <end position="244"/>
    </location>
</feature>
<evidence type="ECO:0000313" key="4">
    <source>
        <dbReference type="Proteomes" id="UP000028030"/>
    </source>
</evidence>
<accession>A0A081QCB7</accession>
<feature type="transmembrane region" description="Helical" evidence="2">
    <location>
        <begin position="302"/>
        <end position="322"/>
    </location>
</feature>
<keyword evidence="2" id="KW-0472">Membrane</keyword>
<evidence type="ECO:0000256" key="2">
    <source>
        <dbReference type="SAM" id="Phobius"/>
    </source>
</evidence>
<feature type="transmembrane region" description="Helical" evidence="2">
    <location>
        <begin position="272"/>
        <end position="295"/>
    </location>
</feature>
<dbReference type="OrthoDB" id="2209079at2"/>
<gene>
    <name evidence="3" type="ORF">SK642_0826</name>
</gene>
<dbReference type="AlphaFoldDB" id="A0A081QCB7"/>
<proteinExistence type="predicted"/>
<sequence>MKDVGLFLLKKVFKSRLNWIILALFVSGLGVTFYFNSRTANSVSLESELETRLVKNERVINEYEEKLSQISDTNSEEYQIAKINLESQKNLSTQKKEILALLKEGRWKEAYYLQWQDVEKSYEILSKEPTASSDLKMAVDRERKTYQALYPLNIKAHNLVYPTYGIDQIVWILEAIIPSLFVVAIIFMLTQLFAERYQNHLDTAQLYPFSKVAFAMSSLGVGVGYVTVLFIGISGFSFLVGSLISGFGQLDYPYPIYSLVNQEVTIGKIQDVLFPGLFLAFLAFIVIVEVVYLIASFFKQKMPILFLSLIGIVGLLFGIQTIQPLQKIAHLIPFTYLRSVDILSGRLPKQIDNVNLNWSMGMVLLPCLIILLLVGILFIERWGSSRKKEFFNRS</sequence>
<name>A0A081QCB7_STRMT</name>
<keyword evidence="2" id="KW-1133">Transmembrane helix</keyword>
<comment type="caution">
    <text evidence="3">The sequence shown here is derived from an EMBL/GenBank/DDBJ whole genome shotgun (WGS) entry which is preliminary data.</text>
</comment>
<feature type="transmembrane region" description="Helical" evidence="2">
    <location>
        <begin position="17"/>
        <end position="35"/>
    </location>
</feature>